<dbReference type="SUPFAM" id="SSF52266">
    <property type="entry name" value="SGNH hydrolase"/>
    <property type="match status" value="1"/>
</dbReference>
<gene>
    <name evidence="3" type="ORF">BS50DRAFT_566921</name>
</gene>
<feature type="chain" id="PRO_5015647106" evidence="1">
    <location>
        <begin position="20"/>
        <end position="448"/>
    </location>
</feature>
<dbReference type="PANTHER" id="PTHR43784:SF3">
    <property type="entry name" value="GDSL FAMILY LIPASE"/>
    <property type="match status" value="1"/>
</dbReference>
<evidence type="ECO:0000259" key="2">
    <source>
        <dbReference type="Pfam" id="PF13472"/>
    </source>
</evidence>
<evidence type="ECO:0000313" key="4">
    <source>
        <dbReference type="Proteomes" id="UP000240883"/>
    </source>
</evidence>
<accession>A0A2T2P8N2</accession>
<dbReference type="OrthoDB" id="10071171at2759"/>
<sequence>MLFSKLSVLLCGVLGTVQADRVHDAAHVSRRAITPNPPEGHWIDAWASMPQLTEPANLPPAPFNTTGAVFVNSTIRQTLYMTVTASQIRLKISNAFGTTPLPITAVTIALPANNTAGIHHIQPSTLQKATFSGKDSISVPNGALAVSDPLDFPIKSQTVLTVTIYLATGQLSNSITSHPGSRTTSFWQFGDATLSPSLAITSPSTQSAAHWYFLSSIEAWVPPQHASFLVVGDSITDGRGSTTDANNRWPDQLLARLQASPATSHIGIGNLAAGGNRVLMDGLGPNAWGRVERDVLAHPGVKWVLVFEGVNDIGTAAPEEAEQEALYEGLTQAYGQIAGLVRAHGIPVFGGTITPFSAPANSTVQPYSHPERERTRVRVNEFIRESGVFDAVVDFDAAVRDPSAPERLSPKYDVGDYLHLNPRGYGRMAEVFPLGLFAEFEGGIGGFY</sequence>
<keyword evidence="4" id="KW-1185">Reference proteome</keyword>
<name>A0A2T2P8N2_CORCC</name>
<proteinExistence type="predicted"/>
<dbReference type="Gene3D" id="3.40.50.1110">
    <property type="entry name" value="SGNH hydrolase"/>
    <property type="match status" value="1"/>
</dbReference>
<dbReference type="Proteomes" id="UP000240883">
    <property type="component" value="Unassembled WGS sequence"/>
</dbReference>
<keyword evidence="1" id="KW-0732">Signal</keyword>
<dbReference type="InterPro" id="IPR036514">
    <property type="entry name" value="SGNH_hydro_sf"/>
</dbReference>
<evidence type="ECO:0000256" key="1">
    <source>
        <dbReference type="SAM" id="SignalP"/>
    </source>
</evidence>
<feature type="signal peptide" evidence="1">
    <location>
        <begin position="1"/>
        <end position="19"/>
    </location>
</feature>
<feature type="domain" description="SGNH hydrolase-type esterase" evidence="2">
    <location>
        <begin position="230"/>
        <end position="425"/>
    </location>
</feature>
<protein>
    <submittedName>
        <fullName evidence="3">Lipolytic protein-like protein G-D-S-L family</fullName>
    </submittedName>
</protein>
<dbReference type="STRING" id="1448308.A0A2T2P8N2"/>
<organism evidence="3 4">
    <name type="scientific">Corynespora cassiicola Philippines</name>
    <dbReference type="NCBI Taxonomy" id="1448308"/>
    <lineage>
        <taxon>Eukaryota</taxon>
        <taxon>Fungi</taxon>
        <taxon>Dikarya</taxon>
        <taxon>Ascomycota</taxon>
        <taxon>Pezizomycotina</taxon>
        <taxon>Dothideomycetes</taxon>
        <taxon>Pleosporomycetidae</taxon>
        <taxon>Pleosporales</taxon>
        <taxon>Corynesporascaceae</taxon>
        <taxon>Corynespora</taxon>
    </lineage>
</organism>
<dbReference type="InterPro" id="IPR013830">
    <property type="entry name" value="SGNH_hydro"/>
</dbReference>
<dbReference type="CDD" id="cd01830">
    <property type="entry name" value="XynE_like"/>
    <property type="match status" value="1"/>
</dbReference>
<dbReference type="EMBL" id="KZ678128">
    <property type="protein sequence ID" value="PSN74013.1"/>
    <property type="molecule type" value="Genomic_DNA"/>
</dbReference>
<dbReference type="AlphaFoldDB" id="A0A2T2P8N2"/>
<dbReference type="PANTHER" id="PTHR43784">
    <property type="entry name" value="GDSL-LIKE LIPASE/ACYLHYDROLASE, PUTATIVE (AFU_ORTHOLOGUE AFUA_2G00820)-RELATED"/>
    <property type="match status" value="1"/>
</dbReference>
<reference evidence="3 4" key="1">
    <citation type="journal article" date="2018" name="Front. Microbiol.">
        <title>Genome-Wide Analysis of Corynespora cassiicola Leaf Fall Disease Putative Effectors.</title>
        <authorList>
            <person name="Lopez D."/>
            <person name="Ribeiro S."/>
            <person name="Label P."/>
            <person name="Fumanal B."/>
            <person name="Venisse J.S."/>
            <person name="Kohler A."/>
            <person name="de Oliveira R.R."/>
            <person name="Labutti K."/>
            <person name="Lipzen A."/>
            <person name="Lail K."/>
            <person name="Bauer D."/>
            <person name="Ohm R.A."/>
            <person name="Barry K.W."/>
            <person name="Spatafora J."/>
            <person name="Grigoriev I.V."/>
            <person name="Martin F.M."/>
            <person name="Pujade-Renaud V."/>
        </authorList>
    </citation>
    <scope>NUCLEOTIDE SEQUENCE [LARGE SCALE GENOMIC DNA]</scope>
    <source>
        <strain evidence="3 4">Philippines</strain>
    </source>
</reference>
<dbReference type="InterPro" id="IPR053140">
    <property type="entry name" value="GDSL_Rv0518-like"/>
</dbReference>
<evidence type="ECO:0000313" key="3">
    <source>
        <dbReference type="EMBL" id="PSN74013.1"/>
    </source>
</evidence>
<dbReference type="Pfam" id="PF13472">
    <property type="entry name" value="Lipase_GDSL_2"/>
    <property type="match status" value="1"/>
</dbReference>